<dbReference type="GO" id="GO:0009229">
    <property type="term" value="P:thiamine diphosphate biosynthetic process"/>
    <property type="evidence" value="ECO:0007669"/>
    <property type="project" value="UniProtKB-UniRule"/>
</dbReference>
<dbReference type="CDD" id="cd02194">
    <property type="entry name" value="ThiL"/>
    <property type="match status" value="1"/>
</dbReference>
<dbReference type="Gene3D" id="3.30.1330.10">
    <property type="entry name" value="PurM-like, N-terminal domain"/>
    <property type="match status" value="1"/>
</dbReference>
<keyword evidence="1 2" id="KW-0784">Thiamine biosynthesis</keyword>
<gene>
    <name evidence="2" type="primary">thiL</name>
    <name evidence="5" type="ORF">RED65_16056</name>
</gene>
<dbReference type="UniPathway" id="UPA00060">
    <property type="reaction ID" value="UER00142"/>
</dbReference>
<feature type="binding site" evidence="2">
    <location>
        <position position="211"/>
    </location>
    <ligand>
        <name>Mg(2+)</name>
        <dbReference type="ChEBI" id="CHEBI:18420"/>
        <label>5</label>
    </ligand>
</feature>
<dbReference type="InterPro" id="IPR010918">
    <property type="entry name" value="PurM-like_C_dom"/>
</dbReference>
<feature type="binding site" evidence="2">
    <location>
        <position position="208"/>
    </location>
    <ligand>
        <name>Mg(2+)</name>
        <dbReference type="ChEBI" id="CHEBI:18420"/>
        <label>3</label>
    </ligand>
</feature>
<dbReference type="RefSeq" id="WP_007018176.1">
    <property type="nucleotide sequence ID" value="NZ_CH724116.1"/>
</dbReference>
<dbReference type="Pfam" id="PF02769">
    <property type="entry name" value="AIRS_C"/>
    <property type="match status" value="1"/>
</dbReference>
<evidence type="ECO:0000313" key="5">
    <source>
        <dbReference type="EMBL" id="EAT12367.1"/>
    </source>
</evidence>
<dbReference type="EC" id="2.7.4.16" evidence="2"/>
<dbReference type="PANTHER" id="PTHR30270">
    <property type="entry name" value="THIAMINE-MONOPHOSPHATE KINASE"/>
    <property type="match status" value="1"/>
</dbReference>
<keyword evidence="2" id="KW-0547">Nucleotide-binding</keyword>
<dbReference type="PANTHER" id="PTHR30270:SF0">
    <property type="entry name" value="THIAMINE-MONOPHOSPHATE KINASE"/>
    <property type="match status" value="1"/>
</dbReference>
<keyword evidence="2" id="KW-0808">Transferase</keyword>
<dbReference type="Gene3D" id="3.90.650.10">
    <property type="entry name" value="PurM-like C-terminal domain"/>
    <property type="match status" value="1"/>
</dbReference>
<feature type="binding site" evidence="2">
    <location>
        <position position="47"/>
    </location>
    <ligand>
        <name>Mg(2+)</name>
        <dbReference type="ChEBI" id="CHEBI:18420"/>
        <label>1</label>
    </ligand>
</feature>
<feature type="binding site" evidence="2">
    <location>
        <position position="259"/>
    </location>
    <ligand>
        <name>substrate</name>
    </ligand>
</feature>
<comment type="miscellaneous">
    <text evidence="2">Reaction mechanism of ThiL seems to utilize a direct, inline transfer of the gamma-phosphate of ATP to TMP rather than a phosphorylated enzyme intermediate.</text>
</comment>
<name>Q1N2P0_9GAMM</name>
<comment type="caution">
    <text evidence="2">Lacks conserved residue(s) required for the propagation of feature annotation.</text>
</comment>
<feature type="binding site" evidence="2">
    <location>
        <begin position="121"/>
        <end position="122"/>
    </location>
    <ligand>
        <name>ATP</name>
        <dbReference type="ChEBI" id="CHEBI:30616"/>
    </ligand>
</feature>
<feature type="binding site" evidence="2">
    <location>
        <position position="30"/>
    </location>
    <ligand>
        <name>Mg(2+)</name>
        <dbReference type="ChEBI" id="CHEBI:18420"/>
        <label>3</label>
    </ligand>
</feature>
<dbReference type="AlphaFoldDB" id="Q1N2P0"/>
<dbReference type="SUPFAM" id="SSF56042">
    <property type="entry name" value="PurM C-terminal domain-like"/>
    <property type="match status" value="1"/>
</dbReference>
<feature type="binding site" evidence="2">
    <location>
        <position position="301"/>
    </location>
    <ligand>
        <name>substrate</name>
    </ligand>
</feature>
<keyword evidence="2 5" id="KW-0418">Kinase</keyword>
<feature type="binding site" evidence="2">
    <location>
        <position position="30"/>
    </location>
    <ligand>
        <name>Mg(2+)</name>
        <dbReference type="ChEBI" id="CHEBI:18420"/>
        <label>4</label>
    </ligand>
</feature>
<reference evidence="5 6" key="1">
    <citation type="submission" date="2006-03" db="EMBL/GenBank/DDBJ databases">
        <authorList>
            <person name="Pinhassi J."/>
            <person name="Pedros-Alio C."/>
            <person name="Ferriera S."/>
            <person name="Johnson J."/>
            <person name="Kravitz S."/>
            <person name="Halpern A."/>
            <person name="Remington K."/>
            <person name="Beeson K."/>
            <person name="Tran B."/>
            <person name="Rogers Y.-H."/>
            <person name="Friedman R."/>
            <person name="Venter J.C."/>
        </authorList>
    </citation>
    <scope>NUCLEOTIDE SEQUENCE [LARGE SCALE GENOMIC DNA]</scope>
    <source>
        <strain evidence="5 6">RED65</strain>
    </source>
</reference>
<accession>Q1N2P0</accession>
<dbReference type="GO" id="GO:0009228">
    <property type="term" value="P:thiamine biosynthetic process"/>
    <property type="evidence" value="ECO:0007669"/>
    <property type="project" value="UniProtKB-KW"/>
</dbReference>
<feature type="binding site" evidence="2">
    <location>
        <position position="75"/>
    </location>
    <ligand>
        <name>Mg(2+)</name>
        <dbReference type="ChEBI" id="CHEBI:18420"/>
        <label>2</label>
    </ligand>
</feature>
<evidence type="ECO:0000256" key="1">
    <source>
        <dbReference type="ARBA" id="ARBA00022977"/>
    </source>
</evidence>
<keyword evidence="2" id="KW-0067">ATP-binding</keyword>
<comment type="function">
    <text evidence="2">Catalyzes the ATP-dependent phosphorylation of thiamine-monophosphate (TMP) to form thiamine-pyrophosphate (TPP), the active form of vitamin B1.</text>
</comment>
<organism evidence="5 6">
    <name type="scientific">Bermanella marisrubri</name>
    <dbReference type="NCBI Taxonomy" id="207949"/>
    <lineage>
        <taxon>Bacteria</taxon>
        <taxon>Pseudomonadati</taxon>
        <taxon>Pseudomonadota</taxon>
        <taxon>Gammaproteobacteria</taxon>
        <taxon>Oceanospirillales</taxon>
        <taxon>Oceanospirillaceae</taxon>
        <taxon>Bermanella</taxon>
    </lineage>
</organism>
<evidence type="ECO:0000313" key="6">
    <source>
        <dbReference type="Proteomes" id="UP000004263"/>
    </source>
</evidence>
<proteinExistence type="inferred from homology"/>
<dbReference type="Pfam" id="PF00586">
    <property type="entry name" value="AIRS"/>
    <property type="match status" value="1"/>
</dbReference>
<feature type="binding site" evidence="2">
    <location>
        <position position="147"/>
    </location>
    <ligand>
        <name>ATP</name>
        <dbReference type="ChEBI" id="CHEBI:30616"/>
    </ligand>
</feature>
<keyword evidence="2" id="KW-0479">Metal-binding</keyword>
<dbReference type="GO" id="GO:0009030">
    <property type="term" value="F:thiamine-phosphate kinase activity"/>
    <property type="evidence" value="ECO:0007669"/>
    <property type="project" value="UniProtKB-UniRule"/>
</dbReference>
<feature type="binding site" evidence="2">
    <location>
        <position position="122"/>
    </location>
    <ligand>
        <name>Mg(2+)</name>
        <dbReference type="ChEBI" id="CHEBI:18420"/>
        <label>1</label>
    </ligand>
</feature>
<sequence length="305" mass="32987">MNEFDMIKQYFQDPQLHFPHPNVRFGIGDDCASILPDENHELVFSMDTLVDGVHFLQTSNSFDIGTRALCVTLSDLAAMAATPIGFTLALTIPEAHSTWLQGFSQGLAEIAQRFHCPIVGGDTTRGPHCVITIQVHGQVKKGKALMRSGAKPGDKVFVSGDLGDGAGALSQVLENPLDSTGLAQRYFQPLPEIEFAQAIQSYATSGMDISDGLLQDLEHICRASQVGMMIDPESIPMSADLIDKVGYQRAMKFALTGGDDYRLVYTAPDCAHGIQIGEVVAEPKSVNVSGLDADDLLSTGYQHFR</sequence>
<comment type="catalytic activity">
    <reaction evidence="2">
        <text>thiamine phosphate + ATP = thiamine diphosphate + ADP</text>
        <dbReference type="Rhea" id="RHEA:15913"/>
        <dbReference type="ChEBI" id="CHEBI:30616"/>
        <dbReference type="ChEBI" id="CHEBI:37575"/>
        <dbReference type="ChEBI" id="CHEBI:58937"/>
        <dbReference type="ChEBI" id="CHEBI:456216"/>
        <dbReference type="EC" id="2.7.4.16"/>
    </reaction>
</comment>
<evidence type="ECO:0000259" key="4">
    <source>
        <dbReference type="Pfam" id="PF02769"/>
    </source>
</evidence>
<keyword evidence="2" id="KW-0460">Magnesium</keyword>
<evidence type="ECO:0000259" key="3">
    <source>
        <dbReference type="Pfam" id="PF00586"/>
    </source>
</evidence>
<dbReference type="InterPro" id="IPR016188">
    <property type="entry name" value="PurM-like_N"/>
</dbReference>
<dbReference type="InterPro" id="IPR006283">
    <property type="entry name" value="ThiL-like"/>
</dbReference>
<dbReference type="SUPFAM" id="SSF55326">
    <property type="entry name" value="PurM N-terminal domain-like"/>
    <property type="match status" value="1"/>
</dbReference>
<comment type="pathway">
    <text evidence="2">Cofactor biosynthesis; thiamine diphosphate biosynthesis; thiamine diphosphate from thiamine phosphate: step 1/1.</text>
</comment>
<feature type="binding site" evidence="2">
    <location>
        <position position="75"/>
    </location>
    <ligand>
        <name>Mg(2+)</name>
        <dbReference type="ChEBI" id="CHEBI:18420"/>
        <label>4</label>
    </ligand>
</feature>
<feature type="binding site" evidence="2">
    <location>
        <position position="45"/>
    </location>
    <ligand>
        <name>Mg(2+)</name>
        <dbReference type="ChEBI" id="CHEBI:18420"/>
        <label>4</label>
    </ligand>
</feature>
<comment type="caution">
    <text evidence="5">The sequence shown here is derived from an EMBL/GenBank/DDBJ whole genome shotgun (WGS) entry which is preliminary data.</text>
</comment>
<feature type="binding site" evidence="2">
    <location>
        <position position="54"/>
    </location>
    <ligand>
        <name>substrate</name>
    </ligand>
</feature>
<keyword evidence="6" id="KW-1185">Reference proteome</keyword>
<feature type="domain" description="PurM-like C-terminal" evidence="4">
    <location>
        <begin position="151"/>
        <end position="241"/>
    </location>
</feature>
<dbReference type="InterPro" id="IPR036921">
    <property type="entry name" value="PurM-like_N_sf"/>
</dbReference>
<feature type="binding site" evidence="2">
    <location>
        <position position="75"/>
    </location>
    <ligand>
        <name>Mg(2+)</name>
        <dbReference type="ChEBI" id="CHEBI:18420"/>
        <label>3</label>
    </ligand>
</feature>
<feature type="binding site" evidence="2">
    <location>
        <position position="47"/>
    </location>
    <ligand>
        <name>Mg(2+)</name>
        <dbReference type="ChEBI" id="CHEBI:18420"/>
        <label>2</label>
    </ligand>
</feature>
<dbReference type="Proteomes" id="UP000004263">
    <property type="component" value="Unassembled WGS sequence"/>
</dbReference>
<dbReference type="OrthoDB" id="9802811at2"/>
<feature type="binding site" evidence="2">
    <location>
        <position position="210"/>
    </location>
    <ligand>
        <name>ATP</name>
        <dbReference type="ChEBI" id="CHEBI:30616"/>
    </ligand>
</feature>
<comment type="similarity">
    <text evidence="2">Belongs to the thiamine-monophosphate kinase family.</text>
</comment>
<dbReference type="GO" id="GO:0005524">
    <property type="term" value="F:ATP binding"/>
    <property type="evidence" value="ECO:0007669"/>
    <property type="project" value="UniProtKB-UniRule"/>
</dbReference>
<dbReference type="HOGENOM" id="CLU_046964_3_0_6"/>
<evidence type="ECO:0000256" key="2">
    <source>
        <dbReference type="HAMAP-Rule" id="MF_02128"/>
    </source>
</evidence>
<dbReference type="InterPro" id="IPR036676">
    <property type="entry name" value="PurM-like_C_sf"/>
</dbReference>
<dbReference type="NCBIfam" id="TIGR01379">
    <property type="entry name" value="thiL"/>
    <property type="match status" value="1"/>
</dbReference>
<dbReference type="STRING" id="207949.RED65_16056"/>
<dbReference type="GO" id="GO:0000287">
    <property type="term" value="F:magnesium ion binding"/>
    <property type="evidence" value="ECO:0007669"/>
    <property type="project" value="UniProtKB-UniRule"/>
</dbReference>
<protein>
    <recommendedName>
        <fullName evidence="2">Thiamine-monophosphate kinase</fullName>
        <shortName evidence="2">TMP kinase</shortName>
        <shortName evidence="2">Thiamine-phosphate kinase</shortName>
        <ecNumber evidence="2">2.7.4.16</ecNumber>
    </recommendedName>
</protein>
<dbReference type="PIRSF" id="PIRSF005303">
    <property type="entry name" value="Thiam_monoph_kin"/>
    <property type="match status" value="1"/>
</dbReference>
<dbReference type="HAMAP" id="MF_02128">
    <property type="entry name" value="TMP_kinase"/>
    <property type="match status" value="1"/>
</dbReference>
<dbReference type="EMBL" id="AAQH01000007">
    <property type="protein sequence ID" value="EAT12367.1"/>
    <property type="molecule type" value="Genomic_DNA"/>
</dbReference>
<feature type="domain" description="PurM-like N-terminal" evidence="3">
    <location>
        <begin position="28"/>
        <end position="139"/>
    </location>
</feature>